<dbReference type="InterPro" id="IPR036397">
    <property type="entry name" value="RNaseH_sf"/>
</dbReference>
<sequence>AESTNKNLLKIIRRTLDENQRTWNKNLKMALRADRITPKRSTYNSPFKLVYGKEAVFPISLELPALELVKRLEMSEFGPMEA</sequence>
<evidence type="ECO:0000313" key="1">
    <source>
        <dbReference type="EMBL" id="KAH9296075.1"/>
    </source>
</evidence>
<comment type="caution">
    <text evidence="1">The sequence shown here is derived from an EMBL/GenBank/DDBJ whole genome shotgun (WGS) entry which is preliminary data.</text>
</comment>
<dbReference type="PANTHER" id="PTHR48475">
    <property type="entry name" value="RIBONUCLEASE H"/>
    <property type="match status" value="1"/>
</dbReference>
<dbReference type="EMBL" id="JAHRHJ020000011">
    <property type="protein sequence ID" value="KAH9296075.1"/>
    <property type="molecule type" value="Genomic_DNA"/>
</dbReference>
<name>A0AA38C9R3_TAXCH</name>
<dbReference type="PANTHER" id="PTHR48475:SF1">
    <property type="entry name" value="RNASE H TYPE-1 DOMAIN-CONTAINING PROTEIN"/>
    <property type="match status" value="1"/>
</dbReference>
<dbReference type="AlphaFoldDB" id="A0AA38C9R3"/>
<evidence type="ECO:0008006" key="3">
    <source>
        <dbReference type="Google" id="ProtNLM"/>
    </source>
</evidence>
<organism evidence="1 2">
    <name type="scientific">Taxus chinensis</name>
    <name type="common">Chinese yew</name>
    <name type="synonym">Taxus wallichiana var. chinensis</name>
    <dbReference type="NCBI Taxonomy" id="29808"/>
    <lineage>
        <taxon>Eukaryota</taxon>
        <taxon>Viridiplantae</taxon>
        <taxon>Streptophyta</taxon>
        <taxon>Embryophyta</taxon>
        <taxon>Tracheophyta</taxon>
        <taxon>Spermatophyta</taxon>
        <taxon>Pinopsida</taxon>
        <taxon>Pinidae</taxon>
        <taxon>Conifers II</taxon>
        <taxon>Cupressales</taxon>
        <taxon>Taxaceae</taxon>
        <taxon>Taxus</taxon>
    </lineage>
</organism>
<protein>
    <recommendedName>
        <fullName evidence="3">Reverse transcriptase</fullName>
    </recommendedName>
</protein>
<feature type="non-terminal residue" evidence="1">
    <location>
        <position position="82"/>
    </location>
</feature>
<gene>
    <name evidence="1" type="ORF">KI387_039663</name>
</gene>
<dbReference type="Proteomes" id="UP000824469">
    <property type="component" value="Unassembled WGS sequence"/>
</dbReference>
<proteinExistence type="predicted"/>
<dbReference type="GO" id="GO:0003676">
    <property type="term" value="F:nucleic acid binding"/>
    <property type="evidence" value="ECO:0007669"/>
    <property type="project" value="InterPro"/>
</dbReference>
<feature type="non-terminal residue" evidence="1">
    <location>
        <position position="1"/>
    </location>
</feature>
<accession>A0AA38C9R3</accession>
<dbReference type="Gene3D" id="3.30.420.10">
    <property type="entry name" value="Ribonuclease H-like superfamily/Ribonuclease H"/>
    <property type="match status" value="1"/>
</dbReference>
<reference evidence="1 2" key="1">
    <citation type="journal article" date="2021" name="Nat. Plants">
        <title>The Taxus genome provides insights into paclitaxel biosynthesis.</title>
        <authorList>
            <person name="Xiong X."/>
            <person name="Gou J."/>
            <person name="Liao Q."/>
            <person name="Li Y."/>
            <person name="Zhou Q."/>
            <person name="Bi G."/>
            <person name="Li C."/>
            <person name="Du R."/>
            <person name="Wang X."/>
            <person name="Sun T."/>
            <person name="Guo L."/>
            <person name="Liang H."/>
            <person name="Lu P."/>
            <person name="Wu Y."/>
            <person name="Zhang Z."/>
            <person name="Ro D.K."/>
            <person name="Shang Y."/>
            <person name="Huang S."/>
            <person name="Yan J."/>
        </authorList>
    </citation>
    <scope>NUCLEOTIDE SEQUENCE [LARGE SCALE GENOMIC DNA]</scope>
    <source>
        <strain evidence="1">Ta-2019</strain>
    </source>
</reference>
<keyword evidence="2" id="KW-1185">Reference proteome</keyword>
<evidence type="ECO:0000313" key="2">
    <source>
        <dbReference type="Proteomes" id="UP000824469"/>
    </source>
</evidence>